<dbReference type="WBParaSite" id="sdigi.contig203.g6070.t1">
    <property type="protein sequence ID" value="sdigi.contig203.g6070.t1"/>
    <property type="gene ID" value="sdigi.contig203.g6070"/>
</dbReference>
<evidence type="ECO:0000256" key="4">
    <source>
        <dbReference type="SAM" id="SignalP"/>
    </source>
</evidence>
<dbReference type="SUPFAM" id="SSF48056">
    <property type="entry name" value="Di-copper centre-containing domain"/>
    <property type="match status" value="1"/>
</dbReference>
<evidence type="ECO:0000259" key="5">
    <source>
        <dbReference type="PROSITE" id="PS00497"/>
    </source>
</evidence>
<feature type="domain" description="Tyrosinase copper-binding" evidence="6">
    <location>
        <begin position="329"/>
        <end position="340"/>
    </location>
</feature>
<dbReference type="GO" id="GO:0046872">
    <property type="term" value="F:metal ion binding"/>
    <property type="evidence" value="ECO:0007669"/>
    <property type="project" value="UniProtKB-KW"/>
</dbReference>
<dbReference type="Proteomes" id="UP000887581">
    <property type="component" value="Unplaced"/>
</dbReference>
<dbReference type="AlphaFoldDB" id="A0A915PK38"/>
<keyword evidence="7" id="KW-1185">Reference proteome</keyword>
<dbReference type="InterPro" id="IPR050316">
    <property type="entry name" value="Tyrosinase/Hemocyanin"/>
</dbReference>
<keyword evidence="1" id="KW-0479">Metal-binding</keyword>
<proteinExistence type="predicted"/>
<evidence type="ECO:0000256" key="2">
    <source>
        <dbReference type="ARBA" id="ARBA00023008"/>
    </source>
</evidence>
<organism evidence="7 8">
    <name type="scientific">Setaria digitata</name>
    <dbReference type="NCBI Taxonomy" id="48799"/>
    <lineage>
        <taxon>Eukaryota</taxon>
        <taxon>Metazoa</taxon>
        <taxon>Ecdysozoa</taxon>
        <taxon>Nematoda</taxon>
        <taxon>Chromadorea</taxon>
        <taxon>Rhabditida</taxon>
        <taxon>Spirurina</taxon>
        <taxon>Spiruromorpha</taxon>
        <taxon>Filarioidea</taxon>
        <taxon>Setariidae</taxon>
        <taxon>Setaria</taxon>
    </lineage>
</organism>
<dbReference type="PROSITE" id="PS00497">
    <property type="entry name" value="TYROSINASE_1"/>
    <property type="match status" value="1"/>
</dbReference>
<dbReference type="GO" id="GO:0016491">
    <property type="term" value="F:oxidoreductase activity"/>
    <property type="evidence" value="ECO:0007669"/>
    <property type="project" value="InterPro"/>
</dbReference>
<dbReference type="PROSITE" id="PS00498">
    <property type="entry name" value="TYROSINASE_2"/>
    <property type="match status" value="1"/>
</dbReference>
<dbReference type="PANTHER" id="PTHR11474:SF126">
    <property type="entry name" value="TYROSINASE-LIKE PROTEIN TYR-1-RELATED"/>
    <property type="match status" value="1"/>
</dbReference>
<feature type="signal peptide" evidence="4">
    <location>
        <begin position="1"/>
        <end position="28"/>
    </location>
</feature>
<feature type="region of interest" description="Disordered" evidence="3">
    <location>
        <begin position="523"/>
        <end position="579"/>
    </location>
</feature>
<keyword evidence="4" id="KW-0732">Signal</keyword>
<feature type="domain" description="Tyrosinase copper-binding" evidence="5">
    <location>
        <begin position="178"/>
        <end position="195"/>
    </location>
</feature>
<feature type="compositionally biased region" description="Polar residues" evidence="3">
    <location>
        <begin position="523"/>
        <end position="540"/>
    </location>
</feature>
<dbReference type="Pfam" id="PF00264">
    <property type="entry name" value="Tyrosinase"/>
    <property type="match status" value="1"/>
</dbReference>
<evidence type="ECO:0000256" key="1">
    <source>
        <dbReference type="ARBA" id="ARBA00022723"/>
    </source>
</evidence>
<dbReference type="InterPro" id="IPR002227">
    <property type="entry name" value="Tyrosinase_Cu-bd"/>
</dbReference>
<dbReference type="PANTHER" id="PTHR11474">
    <property type="entry name" value="TYROSINASE FAMILY MEMBER"/>
    <property type="match status" value="1"/>
</dbReference>
<dbReference type="InterPro" id="IPR008922">
    <property type="entry name" value="Di-copper_centre_dom_sf"/>
</dbReference>
<reference evidence="8" key="1">
    <citation type="submission" date="2022-11" db="UniProtKB">
        <authorList>
            <consortium name="WormBaseParasite"/>
        </authorList>
    </citation>
    <scope>IDENTIFICATION</scope>
</reference>
<evidence type="ECO:0000256" key="3">
    <source>
        <dbReference type="SAM" id="MobiDB-lite"/>
    </source>
</evidence>
<accession>A0A915PK38</accession>
<keyword evidence="2" id="KW-0186">Copper</keyword>
<evidence type="ECO:0000259" key="6">
    <source>
        <dbReference type="PROSITE" id="PS00498"/>
    </source>
</evidence>
<dbReference type="Gene3D" id="1.10.1280.10">
    <property type="entry name" value="Di-copper center containing domain from catechol oxidase"/>
    <property type="match status" value="1"/>
</dbReference>
<protein>
    <submittedName>
        <fullName evidence="8">Tyrosinase copper-binding domain-containing protein</fullName>
    </submittedName>
</protein>
<sequence>MNTSHNFSVSILLKLIILIISVPLSSRSQQIPLPIDCNQAPPDFFEICQQLRQFDAAARTDLAFAASQPQIIVSAPAVPHMSQLSPAVPRQSAFVPSAYDCLDLQCLCPYFGGGISPDGQCHLRNGEVLRRAVRKEIRMLNDNERERFFHAIQQIKASGEYDRLADIHRREASGSGAHSGPSFLLWHREFMKRIEIALRLIDPSVALPYWDSTLDQHLPDPRDSIIWSPYLMGETDAFGQVINGPFARFPTLEGHPAITRNLGQEGHLFTEQTIEAVYNKNTIDGILAYTAPTRACPYPPNFSALEYYHASVHIWVGGDMKPPLTSANDPVFYLHHSFVDFIFEQWRQMHQNRMQREYEYPEEIATCTTSLHFANAHMRPFNLINRQGLSNAYTDFMYTYERRPICSQQQPTCNSEFLFCDLYNGPAHCVSKIKLGRQCGKFIGEDACFMGTCINGYCNPRINNAPFVRMSSSSITLRPFSRLTSFTTLRSLTRAPSATTLRPVTRATPLRFLVRTTSSTTLQPSTRITPLSTAQSFSRSRTSRPIPFQRARNLFTRQRTENRTTLRSRNNGQRRKSAV</sequence>
<feature type="chain" id="PRO_5037287944" evidence="4">
    <location>
        <begin position="29"/>
        <end position="579"/>
    </location>
</feature>
<name>A0A915PK38_9BILA</name>
<dbReference type="PRINTS" id="PR00092">
    <property type="entry name" value="TYROSINASE"/>
</dbReference>
<evidence type="ECO:0000313" key="8">
    <source>
        <dbReference type="WBParaSite" id="sdigi.contig203.g6070.t1"/>
    </source>
</evidence>
<evidence type="ECO:0000313" key="7">
    <source>
        <dbReference type="Proteomes" id="UP000887581"/>
    </source>
</evidence>